<dbReference type="EC" id="2.4.2.10" evidence="2 6"/>
<dbReference type="AlphaFoldDB" id="A0A1F6PC91"/>
<sequence>MNVAEEVANILLEVKAVTLSVDPPYTWTSGIKAPIYCDNRLLISYPDERNKIIKFFIDLILQKKLEFDIIAGTATAGIPWAAFLANELNKPMVYVRPQPKGHGRGQMVEGTMPKNSRVLIVEDLISTGGSSLRSAQACQDEYDAIVVGVLAIFNYQMNKSKISFEQANIPLYNLSDFTTLIETASKNDYLKPEDKEIAMKWNKDPETWTV</sequence>
<gene>
    <name evidence="6" type="primary">pyrE</name>
    <name evidence="8" type="ORF">A2538_02725</name>
</gene>
<keyword evidence="6" id="KW-0460">Magnesium</keyword>
<feature type="binding site" evidence="6">
    <location>
        <position position="126"/>
    </location>
    <ligand>
        <name>orotate</name>
        <dbReference type="ChEBI" id="CHEBI:30839"/>
    </ligand>
</feature>
<evidence type="ECO:0000256" key="1">
    <source>
        <dbReference type="ARBA" id="ARBA00004889"/>
    </source>
</evidence>
<comment type="caution">
    <text evidence="6">Lacks conserved residue(s) required for the propagation of feature annotation.</text>
</comment>
<dbReference type="EMBL" id="MFRE01000022">
    <property type="protein sequence ID" value="OGH93771.1"/>
    <property type="molecule type" value="Genomic_DNA"/>
</dbReference>
<evidence type="ECO:0000256" key="2">
    <source>
        <dbReference type="ARBA" id="ARBA00011971"/>
    </source>
</evidence>
<keyword evidence="3 6" id="KW-0328">Glycosyltransferase</keyword>
<protein>
    <recommendedName>
        <fullName evidence="2 6">Orotate phosphoribosyltransferase</fullName>
        <shortName evidence="6">OPRT</shortName>
        <shortName evidence="6">OPRTase</shortName>
        <ecNumber evidence="2 6">2.4.2.10</ecNumber>
    </recommendedName>
</protein>
<dbReference type="GO" id="GO:0000287">
    <property type="term" value="F:magnesium ion binding"/>
    <property type="evidence" value="ECO:0007669"/>
    <property type="project" value="UniProtKB-UniRule"/>
</dbReference>
<dbReference type="STRING" id="1798709.A2538_02725"/>
<dbReference type="PANTHER" id="PTHR19278">
    <property type="entry name" value="OROTATE PHOSPHORIBOSYLTRANSFERASE"/>
    <property type="match status" value="1"/>
</dbReference>
<dbReference type="InterPro" id="IPR000836">
    <property type="entry name" value="PRTase_dom"/>
</dbReference>
<dbReference type="Pfam" id="PF00156">
    <property type="entry name" value="Pribosyltran"/>
    <property type="match status" value="1"/>
</dbReference>
<comment type="caution">
    <text evidence="8">The sequence shown here is derived from an EMBL/GenBank/DDBJ whole genome shotgun (WGS) entry which is preliminary data.</text>
</comment>
<dbReference type="GO" id="GO:0004588">
    <property type="term" value="F:orotate phosphoribosyltransferase activity"/>
    <property type="evidence" value="ECO:0007669"/>
    <property type="project" value="UniProtKB-UniRule"/>
</dbReference>
<evidence type="ECO:0000256" key="4">
    <source>
        <dbReference type="ARBA" id="ARBA00022679"/>
    </source>
</evidence>
<keyword evidence="5 6" id="KW-0665">Pyrimidine biosynthesis</keyword>
<evidence type="ECO:0000256" key="3">
    <source>
        <dbReference type="ARBA" id="ARBA00022676"/>
    </source>
</evidence>
<accession>A0A1F6PC91</accession>
<name>A0A1F6PC91_9BACT</name>
<comment type="subunit">
    <text evidence="6">Homodimer.</text>
</comment>
<feature type="binding site" evidence="6">
    <location>
        <position position="102"/>
    </location>
    <ligand>
        <name>5-phospho-alpha-D-ribose 1-diphosphate</name>
        <dbReference type="ChEBI" id="CHEBI:58017"/>
        <note>ligand shared between dimeric partners</note>
    </ligand>
</feature>
<comment type="function">
    <text evidence="6">Catalyzes the transfer of a ribosyl phosphate group from 5-phosphoribose 1-diphosphate to orotate, leading to the formation of orotidine monophosphate (OMP).</text>
</comment>
<dbReference type="GO" id="GO:0019856">
    <property type="term" value="P:pyrimidine nucleobase biosynthetic process"/>
    <property type="evidence" value="ECO:0007669"/>
    <property type="project" value="TreeGrafter"/>
</dbReference>
<organism evidence="8 9">
    <name type="scientific">Candidatus Magasanikbacteria bacterium RIFOXYD2_FULL_41_14</name>
    <dbReference type="NCBI Taxonomy" id="1798709"/>
    <lineage>
        <taxon>Bacteria</taxon>
        <taxon>Candidatus Magasanikiibacteriota</taxon>
    </lineage>
</organism>
<evidence type="ECO:0000256" key="6">
    <source>
        <dbReference type="HAMAP-Rule" id="MF_01208"/>
    </source>
</evidence>
<proteinExistence type="inferred from homology"/>
<feature type="binding site" evidence="6">
    <location>
        <position position="96"/>
    </location>
    <ligand>
        <name>5-phospho-alpha-D-ribose 1-diphosphate</name>
        <dbReference type="ChEBI" id="CHEBI:58017"/>
        <note>ligand shared between dimeric partners</note>
    </ligand>
</feature>
<evidence type="ECO:0000256" key="5">
    <source>
        <dbReference type="ARBA" id="ARBA00022975"/>
    </source>
</evidence>
<feature type="domain" description="Phosphoribosyltransferase" evidence="7">
    <location>
        <begin position="51"/>
        <end position="133"/>
    </location>
</feature>
<dbReference type="InterPro" id="IPR004467">
    <property type="entry name" value="Or_phspho_trans_dom"/>
</dbReference>
<dbReference type="InterPro" id="IPR023031">
    <property type="entry name" value="OPRT"/>
</dbReference>
<dbReference type="Proteomes" id="UP000178254">
    <property type="component" value="Unassembled WGS sequence"/>
</dbReference>
<dbReference type="Gene3D" id="3.40.50.2020">
    <property type="match status" value="1"/>
</dbReference>
<comment type="pathway">
    <text evidence="1 6">Pyrimidine metabolism; UMP biosynthesis via de novo pathway; UMP from orotate: step 1/2.</text>
</comment>
<dbReference type="UniPathway" id="UPA00070">
    <property type="reaction ID" value="UER00119"/>
</dbReference>
<evidence type="ECO:0000313" key="9">
    <source>
        <dbReference type="Proteomes" id="UP000178254"/>
    </source>
</evidence>
<comment type="catalytic activity">
    <reaction evidence="6">
        <text>orotidine 5'-phosphate + diphosphate = orotate + 5-phospho-alpha-D-ribose 1-diphosphate</text>
        <dbReference type="Rhea" id="RHEA:10380"/>
        <dbReference type="ChEBI" id="CHEBI:30839"/>
        <dbReference type="ChEBI" id="CHEBI:33019"/>
        <dbReference type="ChEBI" id="CHEBI:57538"/>
        <dbReference type="ChEBI" id="CHEBI:58017"/>
        <dbReference type="EC" id="2.4.2.10"/>
    </reaction>
</comment>
<comment type="cofactor">
    <cofactor evidence="6">
        <name>Mg(2+)</name>
        <dbReference type="ChEBI" id="CHEBI:18420"/>
    </cofactor>
</comment>
<evidence type="ECO:0000313" key="8">
    <source>
        <dbReference type="EMBL" id="OGH93771.1"/>
    </source>
</evidence>
<dbReference type="InterPro" id="IPR029057">
    <property type="entry name" value="PRTase-like"/>
</dbReference>
<dbReference type="HAMAP" id="MF_01208">
    <property type="entry name" value="PyrE"/>
    <property type="match status" value="1"/>
</dbReference>
<keyword evidence="4 6" id="KW-0808">Transferase</keyword>
<feature type="binding site" description="in other chain" evidence="6">
    <location>
        <begin position="122"/>
        <end position="130"/>
    </location>
    <ligand>
        <name>5-phospho-alpha-D-ribose 1-diphosphate</name>
        <dbReference type="ChEBI" id="CHEBI:58017"/>
        <note>ligand shared between dimeric partners</note>
    </ligand>
</feature>
<dbReference type="PANTHER" id="PTHR19278:SF9">
    <property type="entry name" value="URIDINE 5'-MONOPHOSPHATE SYNTHASE"/>
    <property type="match status" value="1"/>
</dbReference>
<comment type="similarity">
    <text evidence="6">Belongs to the purine/pyrimidine phosphoribosyltransferase family. PyrE subfamily.</text>
</comment>
<feature type="binding site" evidence="6">
    <location>
        <position position="100"/>
    </location>
    <ligand>
        <name>5-phospho-alpha-D-ribose 1-diphosphate</name>
        <dbReference type="ChEBI" id="CHEBI:58017"/>
        <note>ligand shared between dimeric partners</note>
    </ligand>
</feature>
<dbReference type="CDD" id="cd06223">
    <property type="entry name" value="PRTases_typeI"/>
    <property type="match status" value="1"/>
</dbReference>
<dbReference type="GO" id="GO:0044205">
    <property type="term" value="P:'de novo' UMP biosynthetic process"/>
    <property type="evidence" value="ECO:0007669"/>
    <property type="project" value="UniProtKB-UniRule"/>
</dbReference>
<dbReference type="NCBIfam" id="TIGR00336">
    <property type="entry name" value="pyrE"/>
    <property type="match status" value="1"/>
</dbReference>
<dbReference type="SUPFAM" id="SSF53271">
    <property type="entry name" value="PRTase-like"/>
    <property type="match status" value="1"/>
</dbReference>
<reference evidence="8 9" key="1">
    <citation type="journal article" date="2016" name="Nat. Commun.">
        <title>Thousands of microbial genomes shed light on interconnected biogeochemical processes in an aquifer system.</title>
        <authorList>
            <person name="Anantharaman K."/>
            <person name="Brown C.T."/>
            <person name="Hug L.A."/>
            <person name="Sharon I."/>
            <person name="Castelle C.J."/>
            <person name="Probst A.J."/>
            <person name="Thomas B.C."/>
            <person name="Singh A."/>
            <person name="Wilkins M.J."/>
            <person name="Karaoz U."/>
            <person name="Brodie E.L."/>
            <person name="Williams K.H."/>
            <person name="Hubbard S.S."/>
            <person name="Banfield J.F."/>
        </authorList>
    </citation>
    <scope>NUCLEOTIDE SEQUENCE [LARGE SCALE GENOMIC DNA]</scope>
</reference>
<evidence type="ECO:0000259" key="7">
    <source>
        <dbReference type="Pfam" id="PF00156"/>
    </source>
</evidence>